<dbReference type="PANTHER" id="PTHR43442">
    <property type="entry name" value="GLUCONOKINASE-RELATED"/>
    <property type="match status" value="1"/>
</dbReference>
<evidence type="ECO:0000256" key="4">
    <source>
        <dbReference type="ARBA" id="ARBA00022679"/>
    </source>
</evidence>
<dbReference type="InterPro" id="IPR031322">
    <property type="entry name" value="Shikimate/glucono_kinase"/>
</dbReference>
<dbReference type="AlphaFoldDB" id="A0A9P4IAN8"/>
<keyword evidence="4" id="KW-0808">Transferase</keyword>
<dbReference type="EMBL" id="ML978133">
    <property type="protein sequence ID" value="KAF2094816.1"/>
    <property type="molecule type" value="Genomic_DNA"/>
</dbReference>
<proteinExistence type="inferred from homology"/>
<gene>
    <name evidence="11" type="ORF">NA57DRAFT_14806</name>
</gene>
<organism evidence="11 12">
    <name type="scientific">Rhizodiscina lignyota</name>
    <dbReference type="NCBI Taxonomy" id="1504668"/>
    <lineage>
        <taxon>Eukaryota</taxon>
        <taxon>Fungi</taxon>
        <taxon>Dikarya</taxon>
        <taxon>Ascomycota</taxon>
        <taxon>Pezizomycotina</taxon>
        <taxon>Dothideomycetes</taxon>
        <taxon>Pleosporomycetidae</taxon>
        <taxon>Aulographales</taxon>
        <taxon>Rhizodiscinaceae</taxon>
        <taxon>Rhizodiscina</taxon>
    </lineage>
</organism>
<evidence type="ECO:0000256" key="10">
    <source>
        <dbReference type="SAM" id="MobiDB-lite"/>
    </source>
</evidence>
<keyword evidence="7" id="KW-0067">ATP-binding</keyword>
<evidence type="ECO:0000256" key="3">
    <source>
        <dbReference type="ARBA" id="ARBA00012054"/>
    </source>
</evidence>
<dbReference type="Proteomes" id="UP000799772">
    <property type="component" value="Unassembled WGS sequence"/>
</dbReference>
<feature type="non-terminal residue" evidence="11">
    <location>
        <position position="206"/>
    </location>
</feature>
<evidence type="ECO:0000313" key="12">
    <source>
        <dbReference type="Proteomes" id="UP000799772"/>
    </source>
</evidence>
<evidence type="ECO:0000256" key="1">
    <source>
        <dbReference type="ARBA" id="ARBA00004875"/>
    </source>
</evidence>
<dbReference type="GO" id="GO:0005975">
    <property type="term" value="P:carbohydrate metabolic process"/>
    <property type="evidence" value="ECO:0007669"/>
    <property type="project" value="InterPro"/>
</dbReference>
<keyword evidence="6 11" id="KW-0418">Kinase</keyword>
<accession>A0A9P4IAN8</accession>
<dbReference type="SUPFAM" id="SSF52540">
    <property type="entry name" value="P-loop containing nucleoside triphosphate hydrolases"/>
    <property type="match status" value="1"/>
</dbReference>
<comment type="similarity">
    <text evidence="2">Belongs to the gluconokinase GntK/GntV family.</text>
</comment>
<dbReference type="Pfam" id="PF01202">
    <property type="entry name" value="SKI"/>
    <property type="match status" value="1"/>
</dbReference>
<dbReference type="InterPro" id="IPR027417">
    <property type="entry name" value="P-loop_NTPase"/>
</dbReference>
<evidence type="ECO:0000256" key="5">
    <source>
        <dbReference type="ARBA" id="ARBA00022741"/>
    </source>
</evidence>
<feature type="region of interest" description="Disordered" evidence="10">
    <location>
        <begin position="69"/>
        <end position="98"/>
    </location>
</feature>
<comment type="pathway">
    <text evidence="1">Carbohydrate acid metabolism; D-gluconate degradation.</text>
</comment>
<comment type="catalytic activity">
    <reaction evidence="9">
        <text>D-gluconate + ATP = 6-phospho-D-gluconate + ADP + H(+)</text>
        <dbReference type="Rhea" id="RHEA:19433"/>
        <dbReference type="ChEBI" id="CHEBI:15378"/>
        <dbReference type="ChEBI" id="CHEBI:18391"/>
        <dbReference type="ChEBI" id="CHEBI:30616"/>
        <dbReference type="ChEBI" id="CHEBI:58759"/>
        <dbReference type="ChEBI" id="CHEBI:456216"/>
        <dbReference type="EC" id="2.7.1.12"/>
    </reaction>
</comment>
<evidence type="ECO:0000256" key="8">
    <source>
        <dbReference type="ARBA" id="ARBA00029835"/>
    </source>
</evidence>
<keyword evidence="5" id="KW-0547">Nucleotide-binding</keyword>
<dbReference type="GO" id="GO:0046316">
    <property type="term" value="F:gluconokinase activity"/>
    <property type="evidence" value="ECO:0007669"/>
    <property type="project" value="UniProtKB-EC"/>
</dbReference>
<protein>
    <recommendedName>
        <fullName evidence="3">gluconokinase</fullName>
        <ecNumber evidence="3">2.7.1.12</ecNumber>
    </recommendedName>
    <alternativeName>
        <fullName evidence="8">Gluconate kinase</fullName>
    </alternativeName>
</protein>
<evidence type="ECO:0000256" key="9">
    <source>
        <dbReference type="ARBA" id="ARBA00048090"/>
    </source>
</evidence>
<reference evidence="11" key="1">
    <citation type="journal article" date="2020" name="Stud. Mycol.">
        <title>101 Dothideomycetes genomes: a test case for predicting lifestyles and emergence of pathogens.</title>
        <authorList>
            <person name="Haridas S."/>
            <person name="Albert R."/>
            <person name="Binder M."/>
            <person name="Bloem J."/>
            <person name="Labutti K."/>
            <person name="Salamov A."/>
            <person name="Andreopoulos B."/>
            <person name="Baker S."/>
            <person name="Barry K."/>
            <person name="Bills G."/>
            <person name="Bluhm B."/>
            <person name="Cannon C."/>
            <person name="Castanera R."/>
            <person name="Culley D."/>
            <person name="Daum C."/>
            <person name="Ezra D."/>
            <person name="Gonzalez J."/>
            <person name="Henrissat B."/>
            <person name="Kuo A."/>
            <person name="Liang C."/>
            <person name="Lipzen A."/>
            <person name="Lutzoni F."/>
            <person name="Magnuson J."/>
            <person name="Mondo S."/>
            <person name="Nolan M."/>
            <person name="Ohm R."/>
            <person name="Pangilinan J."/>
            <person name="Park H.-J."/>
            <person name="Ramirez L."/>
            <person name="Alfaro M."/>
            <person name="Sun H."/>
            <person name="Tritt A."/>
            <person name="Yoshinaga Y."/>
            <person name="Zwiers L.-H."/>
            <person name="Turgeon B."/>
            <person name="Goodwin S."/>
            <person name="Spatafora J."/>
            <person name="Crous P."/>
            <person name="Grigoriev I."/>
        </authorList>
    </citation>
    <scope>NUCLEOTIDE SEQUENCE</scope>
    <source>
        <strain evidence="11">CBS 133067</strain>
    </source>
</reference>
<evidence type="ECO:0000256" key="6">
    <source>
        <dbReference type="ARBA" id="ARBA00022777"/>
    </source>
</evidence>
<name>A0A9P4IAN8_9PEZI</name>
<dbReference type="GO" id="GO:0005737">
    <property type="term" value="C:cytoplasm"/>
    <property type="evidence" value="ECO:0007669"/>
    <property type="project" value="TreeGrafter"/>
</dbReference>
<sequence length="206" mass="22590">HIWVVTGPAGCGKTTVGQALANHLGVPYVEGDDHHPPENVKKMNSGIPLTDADRWDWLIALRDHAINMLAQPPPTNPSSSADTTLLPPPAANSGSPPKAVVVTCSALKLKYRDEFRVAAHPIHSQGLNISVHFIYLSISQQESLNRVAARKGHYMKSDMVKSQFESLQSPSRKEKAEDVIEVDVERTPDAVLKDVVTRVEAHLDRE</sequence>
<evidence type="ECO:0000256" key="7">
    <source>
        <dbReference type="ARBA" id="ARBA00022840"/>
    </source>
</evidence>
<dbReference type="Gene3D" id="3.40.50.300">
    <property type="entry name" value="P-loop containing nucleotide triphosphate hydrolases"/>
    <property type="match status" value="1"/>
</dbReference>
<dbReference type="CDD" id="cd02021">
    <property type="entry name" value="GntK"/>
    <property type="match status" value="1"/>
</dbReference>
<evidence type="ECO:0000256" key="2">
    <source>
        <dbReference type="ARBA" id="ARBA00008420"/>
    </source>
</evidence>
<evidence type="ECO:0000313" key="11">
    <source>
        <dbReference type="EMBL" id="KAF2094816.1"/>
    </source>
</evidence>
<dbReference type="PANTHER" id="PTHR43442:SF3">
    <property type="entry name" value="GLUCONOKINASE-RELATED"/>
    <property type="match status" value="1"/>
</dbReference>
<dbReference type="EC" id="2.7.1.12" evidence="3"/>
<keyword evidence="12" id="KW-1185">Reference proteome</keyword>
<dbReference type="InterPro" id="IPR006001">
    <property type="entry name" value="Therm_gnt_kin"/>
</dbReference>
<dbReference type="OrthoDB" id="275177at2759"/>
<feature type="non-terminal residue" evidence="11">
    <location>
        <position position="1"/>
    </location>
</feature>
<comment type="caution">
    <text evidence="11">The sequence shown here is derived from an EMBL/GenBank/DDBJ whole genome shotgun (WGS) entry which is preliminary data.</text>
</comment>
<dbReference type="GO" id="GO:0005524">
    <property type="term" value="F:ATP binding"/>
    <property type="evidence" value="ECO:0007669"/>
    <property type="project" value="UniProtKB-KW"/>
</dbReference>